<evidence type="ECO:0000313" key="10">
    <source>
        <dbReference type="Proteomes" id="UP000196084"/>
    </source>
</evidence>
<name>A0A202E3K7_9EURY</name>
<dbReference type="Pfam" id="PF00528">
    <property type="entry name" value="BPD_transp_1"/>
    <property type="match status" value="1"/>
</dbReference>
<evidence type="ECO:0000313" key="9">
    <source>
        <dbReference type="EMBL" id="OVE82875.1"/>
    </source>
</evidence>
<evidence type="ECO:0000256" key="2">
    <source>
        <dbReference type="ARBA" id="ARBA00022448"/>
    </source>
</evidence>
<dbReference type="InterPro" id="IPR045621">
    <property type="entry name" value="BPD_transp_1_N"/>
</dbReference>
<feature type="transmembrane region" description="Helical" evidence="7">
    <location>
        <begin position="101"/>
        <end position="122"/>
    </location>
</feature>
<dbReference type="AlphaFoldDB" id="A0A202E3K7"/>
<evidence type="ECO:0000259" key="8">
    <source>
        <dbReference type="PROSITE" id="PS50928"/>
    </source>
</evidence>
<dbReference type="SUPFAM" id="SSF161098">
    <property type="entry name" value="MetI-like"/>
    <property type="match status" value="1"/>
</dbReference>
<keyword evidence="6 7" id="KW-0472">Membrane</keyword>
<evidence type="ECO:0000256" key="3">
    <source>
        <dbReference type="ARBA" id="ARBA00022475"/>
    </source>
</evidence>
<comment type="caution">
    <text evidence="9">The sequence shown here is derived from an EMBL/GenBank/DDBJ whole genome shotgun (WGS) entry which is preliminary data.</text>
</comment>
<dbReference type="GO" id="GO:0005886">
    <property type="term" value="C:plasma membrane"/>
    <property type="evidence" value="ECO:0007669"/>
    <property type="project" value="UniProtKB-SubCell"/>
</dbReference>
<comment type="similarity">
    <text evidence="7">Belongs to the binding-protein-dependent transport system permease family.</text>
</comment>
<dbReference type="Pfam" id="PF19300">
    <property type="entry name" value="BPD_transp_1_N"/>
    <property type="match status" value="1"/>
</dbReference>
<dbReference type="Gene3D" id="1.10.3720.10">
    <property type="entry name" value="MetI-like"/>
    <property type="match status" value="1"/>
</dbReference>
<evidence type="ECO:0000256" key="5">
    <source>
        <dbReference type="ARBA" id="ARBA00022989"/>
    </source>
</evidence>
<reference evidence="9 10" key="1">
    <citation type="submission" date="2017-02" db="EMBL/GenBank/DDBJ databases">
        <title>Natronthermophilus aegyptiacus gen. nov.,sp. nov., an aerobic, extremely halophilic alkalithermophilic archaeon isolated from the athalassohaline Wadi An Natrun, Egypt.</title>
        <authorList>
            <person name="Zhao B."/>
        </authorList>
    </citation>
    <scope>NUCLEOTIDE SEQUENCE [LARGE SCALE GENOMIC DNA]</scope>
    <source>
        <strain evidence="9 10">CGMCC 1.3597</strain>
    </source>
</reference>
<dbReference type="PROSITE" id="PS50928">
    <property type="entry name" value="ABC_TM1"/>
    <property type="match status" value="1"/>
</dbReference>
<feature type="transmembrane region" description="Helical" evidence="7">
    <location>
        <begin position="281"/>
        <end position="307"/>
    </location>
</feature>
<evidence type="ECO:0000256" key="1">
    <source>
        <dbReference type="ARBA" id="ARBA00004651"/>
    </source>
</evidence>
<feature type="domain" description="ABC transmembrane type-1" evidence="8">
    <location>
        <begin position="95"/>
        <end position="304"/>
    </location>
</feature>
<feature type="transmembrane region" description="Helical" evidence="7">
    <location>
        <begin position="9"/>
        <end position="30"/>
    </location>
</feature>
<dbReference type="InterPro" id="IPR000515">
    <property type="entry name" value="MetI-like"/>
</dbReference>
<gene>
    <name evidence="9" type="ORF">B2G88_18845</name>
</gene>
<dbReference type="PANTHER" id="PTHR43163:SF6">
    <property type="entry name" value="DIPEPTIDE TRANSPORT SYSTEM PERMEASE PROTEIN DPPB-RELATED"/>
    <property type="match status" value="1"/>
</dbReference>
<keyword evidence="3" id="KW-1003">Cell membrane</keyword>
<protein>
    <recommendedName>
        <fullName evidence="8">ABC transmembrane type-1 domain-containing protein</fullName>
    </recommendedName>
</protein>
<dbReference type="InterPro" id="IPR035906">
    <property type="entry name" value="MetI-like_sf"/>
</dbReference>
<keyword evidence="10" id="KW-1185">Reference proteome</keyword>
<dbReference type="Proteomes" id="UP000196084">
    <property type="component" value="Unassembled WGS sequence"/>
</dbReference>
<keyword evidence="5 7" id="KW-1133">Transmembrane helix</keyword>
<comment type="subcellular location">
    <subcellularLocation>
        <location evidence="1 7">Cell membrane</location>
        <topology evidence="1 7">Multi-pass membrane protein</topology>
    </subcellularLocation>
</comment>
<dbReference type="GO" id="GO:0055085">
    <property type="term" value="P:transmembrane transport"/>
    <property type="evidence" value="ECO:0007669"/>
    <property type="project" value="InterPro"/>
</dbReference>
<feature type="transmembrane region" description="Helical" evidence="7">
    <location>
        <begin position="134"/>
        <end position="161"/>
    </location>
</feature>
<dbReference type="PANTHER" id="PTHR43163">
    <property type="entry name" value="DIPEPTIDE TRANSPORT SYSTEM PERMEASE PROTEIN DPPB-RELATED"/>
    <property type="match status" value="1"/>
</dbReference>
<dbReference type="EMBL" id="MWPH01000006">
    <property type="protein sequence ID" value="OVE82875.1"/>
    <property type="molecule type" value="Genomic_DNA"/>
</dbReference>
<evidence type="ECO:0000256" key="6">
    <source>
        <dbReference type="ARBA" id="ARBA00023136"/>
    </source>
</evidence>
<organism evidence="9 10">
    <name type="scientific">Natronolimnobius baerhuensis</name>
    <dbReference type="NCBI Taxonomy" id="253108"/>
    <lineage>
        <taxon>Archaea</taxon>
        <taxon>Methanobacteriati</taxon>
        <taxon>Methanobacteriota</taxon>
        <taxon>Stenosarchaea group</taxon>
        <taxon>Halobacteria</taxon>
        <taxon>Halobacteriales</taxon>
        <taxon>Natrialbaceae</taxon>
        <taxon>Natronolimnobius</taxon>
    </lineage>
</organism>
<dbReference type="CDD" id="cd06261">
    <property type="entry name" value="TM_PBP2"/>
    <property type="match status" value="1"/>
</dbReference>
<feature type="transmembrane region" description="Helical" evidence="7">
    <location>
        <begin position="235"/>
        <end position="261"/>
    </location>
</feature>
<accession>A0A202E3K7</accession>
<keyword evidence="4 7" id="KW-0812">Transmembrane</keyword>
<evidence type="ECO:0000256" key="4">
    <source>
        <dbReference type="ARBA" id="ARBA00022692"/>
    </source>
</evidence>
<proteinExistence type="inferred from homology"/>
<feature type="transmembrane region" description="Helical" evidence="7">
    <location>
        <begin position="181"/>
        <end position="200"/>
    </location>
</feature>
<sequence length="318" mass="34010">MLKYVVKRLLWAIPVLLGAALVAFMLVHLAPGDPVQLMLGEAATPEQIDQTREELGLNDPLYVQFGTFVTDAVQGDLGQSISTRQPVSEQIMDRIPYTLQLAGVSMVISLALAFPLGILSATHKQGRIDSGSRLAALLGISIPNFWLGIILILFVAVPISIFPLVGMTLITDDVIDGLLSTLLPAIAIGTALAALVMRILRGGITDEMNKGYVQTSRAYGIAESEIMYVHILKNAVLPTITVIGLQLGYLIGGSIIIETVFSIPGVGQLAINAIYAQDFPIVQGVILFVAVAFVAANILVDILYAYLDPRIQYDGGGQ</sequence>
<keyword evidence="2 7" id="KW-0813">Transport</keyword>
<evidence type="ECO:0000256" key="7">
    <source>
        <dbReference type="RuleBase" id="RU363032"/>
    </source>
</evidence>